<evidence type="ECO:0000313" key="3">
    <source>
        <dbReference type="Proteomes" id="UP001604336"/>
    </source>
</evidence>
<proteinExistence type="predicted"/>
<dbReference type="AlphaFoldDB" id="A0ABD1RRL7"/>
<dbReference type="Proteomes" id="UP001604336">
    <property type="component" value="Unassembled WGS sequence"/>
</dbReference>
<reference evidence="3" key="1">
    <citation type="submission" date="2024-07" db="EMBL/GenBank/DDBJ databases">
        <title>Two chromosome-level genome assemblies of Korean endemic species Abeliophyllum distichum and Forsythia ovata (Oleaceae).</title>
        <authorList>
            <person name="Jang H."/>
        </authorList>
    </citation>
    <scope>NUCLEOTIDE SEQUENCE [LARGE SCALE GENOMIC DNA]</scope>
</reference>
<keyword evidence="3" id="KW-1185">Reference proteome</keyword>
<comment type="caution">
    <text evidence="2">The sequence shown here is derived from an EMBL/GenBank/DDBJ whole genome shotgun (WGS) entry which is preliminary data.</text>
</comment>
<organism evidence="2 3">
    <name type="scientific">Abeliophyllum distichum</name>
    <dbReference type="NCBI Taxonomy" id="126358"/>
    <lineage>
        <taxon>Eukaryota</taxon>
        <taxon>Viridiplantae</taxon>
        <taxon>Streptophyta</taxon>
        <taxon>Embryophyta</taxon>
        <taxon>Tracheophyta</taxon>
        <taxon>Spermatophyta</taxon>
        <taxon>Magnoliopsida</taxon>
        <taxon>eudicotyledons</taxon>
        <taxon>Gunneridae</taxon>
        <taxon>Pentapetalae</taxon>
        <taxon>asterids</taxon>
        <taxon>lamiids</taxon>
        <taxon>Lamiales</taxon>
        <taxon>Oleaceae</taxon>
        <taxon>Forsythieae</taxon>
        <taxon>Abeliophyllum</taxon>
    </lineage>
</organism>
<sequence>MPPVMVSNYLLANKFKNNEHDEEMMEEDEEAVCTLECEEGTSIRNPHTHRNDEEDDDGMTDIEEEIDLEAERRIRRISYNNLLKQLYQEGNPVVGLLGEPSGRSFDYYVLYATPT</sequence>
<evidence type="ECO:0000313" key="2">
    <source>
        <dbReference type="EMBL" id="KAL2490816.1"/>
    </source>
</evidence>
<evidence type="ECO:0000256" key="1">
    <source>
        <dbReference type="SAM" id="MobiDB-lite"/>
    </source>
</evidence>
<feature type="region of interest" description="Disordered" evidence="1">
    <location>
        <begin position="39"/>
        <end position="60"/>
    </location>
</feature>
<dbReference type="EMBL" id="JBFOLK010000008">
    <property type="protein sequence ID" value="KAL2490816.1"/>
    <property type="molecule type" value="Genomic_DNA"/>
</dbReference>
<protein>
    <submittedName>
        <fullName evidence="2">Uncharacterized protein</fullName>
    </submittedName>
</protein>
<gene>
    <name evidence="2" type="ORF">Adt_26444</name>
</gene>
<accession>A0ABD1RRL7</accession>
<name>A0ABD1RRL7_9LAMI</name>